<evidence type="ECO:0000313" key="11">
    <source>
        <dbReference type="EMBL" id="ACV10454.1"/>
    </source>
</evidence>
<feature type="compositionally biased region" description="Low complexity" evidence="9">
    <location>
        <begin position="78"/>
        <end position="93"/>
    </location>
</feature>
<dbReference type="OrthoDB" id="27754at2157"/>
<dbReference type="Pfam" id="PF02416">
    <property type="entry name" value="TatA_B_E"/>
    <property type="match status" value="1"/>
</dbReference>
<evidence type="ECO:0000256" key="9">
    <source>
        <dbReference type="SAM" id="MobiDB-lite"/>
    </source>
</evidence>
<feature type="transmembrane region" description="Helical" evidence="10">
    <location>
        <begin position="6"/>
        <end position="30"/>
    </location>
</feature>
<dbReference type="Gene3D" id="1.20.5.3310">
    <property type="match status" value="1"/>
</dbReference>
<keyword evidence="12" id="KW-1185">Reference proteome</keyword>
<evidence type="ECO:0000256" key="8">
    <source>
        <dbReference type="ARBA" id="ARBA00023136"/>
    </source>
</evidence>
<dbReference type="PANTHER" id="PTHR42982:SF1">
    <property type="entry name" value="SEC-INDEPENDENT PROTEIN TRANSLOCASE PROTEIN TATA"/>
    <property type="match status" value="1"/>
</dbReference>
<dbReference type="GO" id="GO:0043953">
    <property type="term" value="P:protein transport by the Tat complex"/>
    <property type="evidence" value="ECO:0007669"/>
    <property type="project" value="InterPro"/>
</dbReference>
<dbReference type="GeneID" id="8382530"/>
<evidence type="ECO:0000256" key="10">
    <source>
        <dbReference type="SAM" id="Phobius"/>
    </source>
</evidence>
<dbReference type="eggNOG" id="arCOG02694">
    <property type="taxonomic scope" value="Archaea"/>
</dbReference>
<evidence type="ECO:0000256" key="1">
    <source>
        <dbReference type="ARBA" id="ARBA00004162"/>
    </source>
</evidence>
<evidence type="ECO:0000256" key="5">
    <source>
        <dbReference type="ARBA" id="ARBA00022927"/>
    </source>
</evidence>
<keyword evidence="3" id="KW-1003">Cell membrane</keyword>
<evidence type="ECO:0000313" key="12">
    <source>
        <dbReference type="Proteomes" id="UP000002071"/>
    </source>
</evidence>
<feature type="region of interest" description="Disordered" evidence="9">
    <location>
        <begin position="48"/>
        <end position="93"/>
    </location>
</feature>
<dbReference type="HOGENOM" id="CLU_086034_3_3_2"/>
<organism evidence="11 12">
    <name type="scientific">Halorhabdus utahensis (strain DSM 12940 / JCM 11049 / AX-2)</name>
    <dbReference type="NCBI Taxonomy" id="519442"/>
    <lineage>
        <taxon>Archaea</taxon>
        <taxon>Methanobacteriati</taxon>
        <taxon>Methanobacteriota</taxon>
        <taxon>Stenosarchaea group</taxon>
        <taxon>Halobacteria</taxon>
        <taxon>Halobacteriales</taxon>
        <taxon>Haloarculaceae</taxon>
        <taxon>Halorhabdus</taxon>
    </lineage>
</organism>
<proteinExistence type="predicted"/>
<dbReference type="Proteomes" id="UP000002071">
    <property type="component" value="Chromosome"/>
</dbReference>
<sequence>MFETTILQLGIPGGPEVLLLLLLAVLLFGANKIPKLARSSGQAIGEFQKGREQVEQELEEIQSGSSLDEESDDEFGVSDTEASSDTETSTETN</sequence>
<dbReference type="EMBL" id="CP001687">
    <property type="protein sequence ID" value="ACV10454.1"/>
    <property type="molecule type" value="Genomic_DNA"/>
</dbReference>
<keyword evidence="2" id="KW-0813">Transport</keyword>
<name>C7NQJ5_HALUD</name>
<protein>
    <submittedName>
        <fullName evidence="11">Twin-arginine translocation protein, TatA/E family subunit</fullName>
    </submittedName>
</protein>
<evidence type="ECO:0000256" key="7">
    <source>
        <dbReference type="ARBA" id="ARBA00023010"/>
    </source>
</evidence>
<keyword evidence="6 10" id="KW-1133">Transmembrane helix</keyword>
<dbReference type="InterPro" id="IPR003369">
    <property type="entry name" value="TatA/B/E"/>
</dbReference>
<keyword evidence="5" id="KW-0653">Protein transport</keyword>
<dbReference type="STRING" id="519442.Huta_0266"/>
<dbReference type="NCBIfam" id="TIGR01411">
    <property type="entry name" value="tatAE"/>
    <property type="match status" value="1"/>
</dbReference>
<keyword evidence="4 10" id="KW-0812">Transmembrane</keyword>
<dbReference type="AlphaFoldDB" id="C7NQJ5"/>
<dbReference type="RefSeq" id="WP_012795331.1">
    <property type="nucleotide sequence ID" value="NC_013158.1"/>
</dbReference>
<reference evidence="11 12" key="1">
    <citation type="journal article" date="2009" name="Stand. Genomic Sci.">
        <title>Complete genome sequence of Halorhabdus utahensis type strain (AX-2).</title>
        <authorList>
            <person name="Anderson I."/>
            <person name="Tindall B.J."/>
            <person name="Pomrenke H."/>
            <person name="Goker M."/>
            <person name="Lapidus A."/>
            <person name="Nolan M."/>
            <person name="Copeland A."/>
            <person name="Glavina Del Rio T."/>
            <person name="Chen F."/>
            <person name="Tice H."/>
            <person name="Cheng J.F."/>
            <person name="Lucas S."/>
            <person name="Chertkov O."/>
            <person name="Bruce D."/>
            <person name="Brettin T."/>
            <person name="Detter J.C."/>
            <person name="Han C."/>
            <person name="Goodwin L."/>
            <person name="Land M."/>
            <person name="Hauser L."/>
            <person name="Chang Y.J."/>
            <person name="Jeffries C.D."/>
            <person name="Pitluck S."/>
            <person name="Pati A."/>
            <person name="Mavromatis K."/>
            <person name="Ivanova N."/>
            <person name="Ovchinnikova G."/>
            <person name="Chen A."/>
            <person name="Palaniappan K."/>
            <person name="Chain P."/>
            <person name="Rohde M."/>
            <person name="Bristow J."/>
            <person name="Eisen J.A."/>
            <person name="Markowitz V."/>
            <person name="Hugenholtz P."/>
            <person name="Kyrpides N.C."/>
            <person name="Klenk H.P."/>
        </authorList>
    </citation>
    <scope>NUCLEOTIDE SEQUENCE [LARGE SCALE GENOMIC DNA]</scope>
    <source>
        <strain evidence="12">DSM 12940 / JCM 11049 / AX-2</strain>
    </source>
</reference>
<gene>
    <name evidence="11" type="ordered locus">Huta_0266</name>
</gene>
<dbReference type="PANTHER" id="PTHR42982">
    <property type="entry name" value="SEC-INDEPENDENT PROTEIN TRANSLOCASE PROTEIN TATA"/>
    <property type="match status" value="1"/>
</dbReference>
<keyword evidence="7" id="KW-0811">Translocation</keyword>
<evidence type="ECO:0000256" key="2">
    <source>
        <dbReference type="ARBA" id="ARBA00022448"/>
    </source>
</evidence>
<feature type="compositionally biased region" description="Acidic residues" evidence="9">
    <location>
        <begin position="67"/>
        <end position="76"/>
    </location>
</feature>
<accession>C7NQJ5</accession>
<keyword evidence="8 10" id="KW-0472">Membrane</keyword>
<evidence type="ECO:0000256" key="6">
    <source>
        <dbReference type="ARBA" id="ARBA00022989"/>
    </source>
</evidence>
<dbReference type="InterPro" id="IPR006312">
    <property type="entry name" value="TatA/E"/>
</dbReference>
<evidence type="ECO:0000256" key="4">
    <source>
        <dbReference type="ARBA" id="ARBA00022692"/>
    </source>
</evidence>
<comment type="subcellular location">
    <subcellularLocation>
        <location evidence="1">Cell membrane</location>
        <topology evidence="1">Single-pass membrane protein</topology>
    </subcellularLocation>
</comment>
<dbReference type="GO" id="GO:0005886">
    <property type="term" value="C:plasma membrane"/>
    <property type="evidence" value="ECO:0007669"/>
    <property type="project" value="UniProtKB-SubCell"/>
</dbReference>
<dbReference type="KEGG" id="hut:Huta_0266"/>
<evidence type="ECO:0000256" key="3">
    <source>
        <dbReference type="ARBA" id="ARBA00022475"/>
    </source>
</evidence>